<keyword evidence="1" id="KW-1133">Transmembrane helix</keyword>
<dbReference type="EMBL" id="SWJE01000002">
    <property type="protein sequence ID" value="TKC91818.1"/>
    <property type="molecule type" value="Genomic_DNA"/>
</dbReference>
<dbReference type="Proteomes" id="UP000305539">
    <property type="component" value="Unassembled WGS sequence"/>
</dbReference>
<feature type="transmembrane region" description="Helical" evidence="1">
    <location>
        <begin position="473"/>
        <end position="493"/>
    </location>
</feature>
<evidence type="ECO:0000313" key="2">
    <source>
        <dbReference type="EMBL" id="TKC91818.1"/>
    </source>
</evidence>
<feature type="transmembrane region" description="Helical" evidence="1">
    <location>
        <begin position="294"/>
        <end position="321"/>
    </location>
</feature>
<feature type="transmembrane region" description="Helical" evidence="1">
    <location>
        <begin position="178"/>
        <end position="202"/>
    </location>
</feature>
<feature type="transmembrane region" description="Helical" evidence="1">
    <location>
        <begin position="12"/>
        <end position="30"/>
    </location>
</feature>
<proteinExistence type="predicted"/>
<feature type="transmembrane region" description="Helical" evidence="1">
    <location>
        <begin position="223"/>
        <end position="244"/>
    </location>
</feature>
<feature type="transmembrane region" description="Helical" evidence="1">
    <location>
        <begin position="348"/>
        <end position="370"/>
    </location>
</feature>
<dbReference type="OrthoDB" id="1550926at2"/>
<feature type="transmembrane region" description="Helical" evidence="1">
    <location>
        <begin position="264"/>
        <end position="282"/>
    </location>
</feature>
<feature type="transmembrane region" description="Helical" evidence="1">
    <location>
        <begin position="426"/>
        <end position="445"/>
    </location>
</feature>
<keyword evidence="3" id="KW-1185">Reference proteome</keyword>
<dbReference type="AlphaFoldDB" id="A0A4U1IDT4"/>
<evidence type="ECO:0000256" key="1">
    <source>
        <dbReference type="SAM" id="Phobius"/>
    </source>
</evidence>
<organism evidence="2 3">
    <name type="scientific">Trinickia terrae</name>
    <dbReference type="NCBI Taxonomy" id="2571161"/>
    <lineage>
        <taxon>Bacteria</taxon>
        <taxon>Pseudomonadati</taxon>
        <taxon>Pseudomonadota</taxon>
        <taxon>Betaproteobacteria</taxon>
        <taxon>Burkholderiales</taxon>
        <taxon>Burkholderiaceae</taxon>
        <taxon>Trinickia</taxon>
    </lineage>
</organism>
<name>A0A4U1IDT4_9BURK</name>
<dbReference type="RefSeq" id="WP_136892849.1">
    <property type="nucleotide sequence ID" value="NZ_SWJE01000002.1"/>
</dbReference>
<keyword evidence="1" id="KW-0472">Membrane</keyword>
<feature type="transmembrane region" description="Helical" evidence="1">
    <location>
        <begin position="102"/>
        <end position="119"/>
    </location>
</feature>
<accession>A0A4U1IDT4</accession>
<reference evidence="2 3" key="1">
    <citation type="submission" date="2019-04" db="EMBL/GenBank/DDBJ databases">
        <title>Trinickia sp. 7GSK02, isolated from subtropical forest soil.</title>
        <authorList>
            <person name="Gao Z.-H."/>
            <person name="Qiu L.-H."/>
        </authorList>
    </citation>
    <scope>NUCLEOTIDE SEQUENCE [LARGE SCALE GENOMIC DNA]</scope>
    <source>
        <strain evidence="2 3">7GSK02</strain>
    </source>
</reference>
<gene>
    <name evidence="2" type="ORF">FAZ69_05125</name>
</gene>
<protein>
    <submittedName>
        <fullName evidence="2">Uncharacterized protein</fullName>
    </submittedName>
</protein>
<comment type="caution">
    <text evidence="2">The sequence shown here is derived from an EMBL/GenBank/DDBJ whole genome shotgun (WGS) entry which is preliminary data.</text>
</comment>
<keyword evidence="1" id="KW-0812">Transmembrane</keyword>
<evidence type="ECO:0000313" key="3">
    <source>
        <dbReference type="Proteomes" id="UP000305539"/>
    </source>
</evidence>
<sequence length="501" mass="55443">MRALSDEISENRYAKWHIFMMLLILVYGLFNLAVGEKVPTAGGFGWDGVTYADIVRNLPSLISSGHMTGYYAQRLLPSAIVRVGLLIFGFDFSNTNLIRGFGIYNLAMLLAAAAVWKAISDHLRLRLDARWLGFVGIFVNFLATKQVVYMPLSTDTTAVLVGMLLLLCYLKQRPVALLLVTIAGSFAWQVTGLCGALLMLFLRTRFPDIDASEGEPRIVGRSMSKLLVAWSSFLVVCIAGYVAMRNLLTPEALGSEGVQNLGRFVTGLPSLIVAGAAIFVLLGSVRQLRRISKALVRVDVTLLVFALLCIAIPKLIVAVIANRNLANPNSFSQVLEWVVFPLNGEGKFLMPLVTLSVFWGPAFLLMILLWSKIAAELRRLGPGVMAVVCLHVPLALVTEPRYILGAWPFAVTALALTLEKTRPSRSFGYAFATLSVLASQFWLHINYRPWTGGDVEGLLEFPKQLLFMHYGPWMSWTTFLIQLPLVLLSAFWLRSTLRSAR</sequence>
<feature type="transmembrane region" description="Helical" evidence="1">
    <location>
        <begin position="131"/>
        <end position="149"/>
    </location>
</feature>